<feature type="chain" id="PRO_5041434918" evidence="1">
    <location>
        <begin position="22"/>
        <end position="732"/>
    </location>
</feature>
<accession>A0AA51RTS7</accession>
<organism evidence="2 3">
    <name type="scientific">Pleionea litopenaei</name>
    <dbReference type="NCBI Taxonomy" id="3070815"/>
    <lineage>
        <taxon>Bacteria</taxon>
        <taxon>Pseudomonadati</taxon>
        <taxon>Pseudomonadota</taxon>
        <taxon>Gammaproteobacteria</taxon>
        <taxon>Oceanospirillales</taxon>
        <taxon>Pleioneaceae</taxon>
        <taxon>Pleionea</taxon>
    </lineage>
</organism>
<dbReference type="PANTHER" id="PTHR45739:SF8">
    <property type="entry name" value="FRAS1-RELATED EXTRACELLULAR MATRIX PROTEIN 1"/>
    <property type="match status" value="1"/>
</dbReference>
<feature type="signal peptide" evidence="1">
    <location>
        <begin position="1"/>
        <end position="21"/>
    </location>
</feature>
<reference evidence="2 3" key="1">
    <citation type="submission" date="2023-08" db="EMBL/GenBank/DDBJ databases">
        <title>Pleionea litopenaei sp. nov., isolated from stomach of juvenile Litopenaeus vannamei.</title>
        <authorList>
            <person name="Rho A.M."/>
            <person name="Hwang C.Y."/>
        </authorList>
    </citation>
    <scope>NUCLEOTIDE SEQUENCE [LARGE SCALE GENOMIC DNA]</scope>
    <source>
        <strain evidence="2 3">HL-JVS1</strain>
    </source>
</reference>
<keyword evidence="3" id="KW-1185">Reference proteome</keyword>
<dbReference type="Proteomes" id="UP001239782">
    <property type="component" value="Chromosome"/>
</dbReference>
<gene>
    <name evidence="2" type="ORF">Q9312_00115</name>
</gene>
<evidence type="ECO:0000256" key="1">
    <source>
        <dbReference type="SAM" id="SignalP"/>
    </source>
</evidence>
<dbReference type="NCBIfam" id="NF012211">
    <property type="entry name" value="tand_rpt_95"/>
    <property type="match status" value="6"/>
</dbReference>
<protein>
    <submittedName>
        <fullName evidence="2">Ig-like domain-containing protein</fullName>
    </submittedName>
</protein>
<evidence type="ECO:0000313" key="2">
    <source>
        <dbReference type="EMBL" id="WMS87349.1"/>
    </source>
</evidence>
<dbReference type="GO" id="GO:0009653">
    <property type="term" value="P:anatomical structure morphogenesis"/>
    <property type="evidence" value="ECO:0007669"/>
    <property type="project" value="TreeGrafter"/>
</dbReference>
<dbReference type="Pfam" id="PF17963">
    <property type="entry name" value="Big_9"/>
    <property type="match status" value="6"/>
</dbReference>
<keyword evidence="1" id="KW-0732">Signal</keyword>
<sequence>MRYLILCVLSIFILNVRGVSADPLNHCELYPITLPNALLASDPNRLVYEQIPLGTGPGNYSWLTWDGNNDAPSLAASLIPPGNSDTYINPNDLLDNQVSIGDWVQGRPGVKNSRDIRDNLTALLGRNIQIPIWSINDGQGSQFNYLTVSFAEVELTDFKLNGHGWISFVYKGPADCDGQTNTPPVAENINLQTIEGNDLNLEVIATDADNDPLTYVIVTPPQHGSLSGSGPDYVYTPDPGFTGEDTFSFQANDGQDVSNVAIATITVVPDNSNSPPIADDLETEGLADTSIDILLIASDADDDVLTYLIVTPPQHGELVGDGPDYIYLPDPGFVGEDTFSFQASDGQALSNIAVGIIDVLPNQQNSPPVAEDVNAEGLADTAVDVFVVASDPDNDPLSYFVVTPPLHGELTGDGPNYIYVPDPGYVGEDTFSFQASDGQDISNVAIATINVLPNNQNSPPVAEDVTAEGLEDTAVEVFVFASDADDDPLTYLIVTPPMHGELIGDGPNYIYVPDPGFVGEDNFSFQASDGQDLSNVAVATITMLPNNQNTPPIAEDVTADGIEDTALDITVFASDADDDVLSYIIVSQPENGILLGEGPNYTYVPDPGFIGDDSFSFQASDGQALSNIASVNITIAPNSGNSAPIAEDRFVETFEETNVTFNLFAFDPDDDELTFIIVTPPANGTLSNDGSSYTYTPNAGFIGTDFFEFKANDGSADSNTAQVEISVLSFED</sequence>
<dbReference type="PANTHER" id="PTHR45739">
    <property type="entry name" value="MATRIX PROTEIN, PUTATIVE-RELATED"/>
    <property type="match status" value="1"/>
</dbReference>
<dbReference type="InterPro" id="IPR051561">
    <property type="entry name" value="FRAS1_ECM"/>
</dbReference>
<name>A0AA51RTS7_9GAMM</name>
<evidence type="ECO:0000313" key="3">
    <source>
        <dbReference type="Proteomes" id="UP001239782"/>
    </source>
</evidence>
<dbReference type="AlphaFoldDB" id="A0AA51RTS7"/>
<proteinExistence type="predicted"/>
<dbReference type="Gene3D" id="2.60.40.3440">
    <property type="match status" value="6"/>
</dbReference>
<dbReference type="RefSeq" id="WP_309202490.1">
    <property type="nucleotide sequence ID" value="NZ_CP133548.1"/>
</dbReference>
<dbReference type="KEGG" id="plei:Q9312_00115"/>
<dbReference type="EMBL" id="CP133548">
    <property type="protein sequence ID" value="WMS87349.1"/>
    <property type="molecule type" value="Genomic_DNA"/>
</dbReference>